<dbReference type="Proteomes" id="UP001456524">
    <property type="component" value="Unassembled WGS sequence"/>
</dbReference>
<dbReference type="PANTHER" id="PTHR13211:SF0">
    <property type="entry name" value="TELOMERASE CAJAL BODY PROTEIN 1"/>
    <property type="match status" value="1"/>
</dbReference>
<feature type="compositionally biased region" description="Acidic residues" evidence="2">
    <location>
        <begin position="430"/>
        <end position="451"/>
    </location>
</feature>
<feature type="compositionally biased region" description="Low complexity" evidence="2">
    <location>
        <begin position="452"/>
        <end position="465"/>
    </location>
</feature>
<dbReference type="Gene3D" id="2.130.10.10">
    <property type="entry name" value="YVTN repeat-like/Quinoprotein amine dehydrogenase"/>
    <property type="match status" value="1"/>
</dbReference>
<evidence type="ECO:0000313" key="3">
    <source>
        <dbReference type="EMBL" id="KAK8166822.1"/>
    </source>
</evidence>
<feature type="region of interest" description="Disordered" evidence="2">
    <location>
        <begin position="424"/>
        <end position="490"/>
    </location>
</feature>
<feature type="region of interest" description="Disordered" evidence="2">
    <location>
        <begin position="1"/>
        <end position="42"/>
    </location>
</feature>
<feature type="repeat" description="WD" evidence="1">
    <location>
        <begin position="364"/>
        <end position="381"/>
    </location>
</feature>
<dbReference type="EMBL" id="JBBWUH010000005">
    <property type="protein sequence ID" value="KAK8166822.1"/>
    <property type="molecule type" value="Genomic_DNA"/>
</dbReference>
<organism evidence="3 4">
    <name type="scientific">Phyllosticta citrichinensis</name>
    <dbReference type="NCBI Taxonomy" id="1130410"/>
    <lineage>
        <taxon>Eukaryota</taxon>
        <taxon>Fungi</taxon>
        <taxon>Dikarya</taxon>
        <taxon>Ascomycota</taxon>
        <taxon>Pezizomycotina</taxon>
        <taxon>Dothideomycetes</taxon>
        <taxon>Dothideomycetes incertae sedis</taxon>
        <taxon>Botryosphaeriales</taxon>
        <taxon>Phyllostictaceae</taxon>
        <taxon>Phyllosticta</taxon>
    </lineage>
</organism>
<dbReference type="InterPro" id="IPR001680">
    <property type="entry name" value="WD40_rpt"/>
</dbReference>
<protein>
    <submittedName>
        <fullName evidence="3">WD40-repeat-containing domain protein</fullName>
    </submittedName>
</protein>
<proteinExistence type="predicted"/>
<feature type="compositionally biased region" description="Basic and acidic residues" evidence="2">
    <location>
        <begin position="1"/>
        <end position="11"/>
    </location>
</feature>
<name>A0ABR1XUR7_9PEZI</name>
<evidence type="ECO:0000313" key="4">
    <source>
        <dbReference type="Proteomes" id="UP001456524"/>
    </source>
</evidence>
<evidence type="ECO:0000256" key="1">
    <source>
        <dbReference type="PROSITE-ProRule" id="PRU00221"/>
    </source>
</evidence>
<comment type="caution">
    <text evidence="3">The sequence shown here is derived from an EMBL/GenBank/DDBJ whole genome shotgun (WGS) entry which is preliminary data.</text>
</comment>
<dbReference type="SMART" id="SM00320">
    <property type="entry name" value="WD40"/>
    <property type="match status" value="6"/>
</dbReference>
<keyword evidence="4" id="KW-1185">Reference proteome</keyword>
<keyword evidence="1" id="KW-0853">WD repeat</keyword>
<feature type="compositionally biased region" description="Acidic residues" evidence="2">
    <location>
        <begin position="28"/>
        <end position="39"/>
    </location>
</feature>
<dbReference type="InterPro" id="IPR051150">
    <property type="entry name" value="SWT21/TCAB1_mRNA_Telomere"/>
</dbReference>
<dbReference type="InterPro" id="IPR036322">
    <property type="entry name" value="WD40_repeat_dom_sf"/>
</dbReference>
<evidence type="ECO:0000256" key="2">
    <source>
        <dbReference type="SAM" id="MobiDB-lite"/>
    </source>
</evidence>
<dbReference type="PROSITE" id="PS50082">
    <property type="entry name" value="WD_REPEATS_2"/>
    <property type="match status" value="1"/>
</dbReference>
<dbReference type="InterPro" id="IPR015943">
    <property type="entry name" value="WD40/YVTN_repeat-like_dom_sf"/>
</dbReference>
<accession>A0ABR1XUR7</accession>
<dbReference type="SUPFAM" id="SSF50978">
    <property type="entry name" value="WD40 repeat-like"/>
    <property type="match status" value="1"/>
</dbReference>
<sequence>MDELSEDRSNLEADPAYENWMAERAREEDQEGPSPMDEDNPGHDFIASTTSIWQLNLRSSYDAEKPRLIAAACPYGSTKVGQPHIQKSLSWSPDGSCLITHSFDNALRTFTVLNNLADDMMADPAIEPYSTLETADNITSFAVSPFFSIADPSTTCVFHSTYDQPVQCRNVFEPSKVLAAYPLFNPQTEEPMRVYCMAFSRDGQRLLCGSQAHIATFDLTRPGAQPISLFKTSPGRKAQRRHELADLRGKVSSMSMSNGGLLAAGTFARNIGIFADDGAGECITSFSLSNGRRSDGTDAGVSMVRWCPSGSYLYAAELNSDRIHMYDIRHTGRCLGALVGRRGNSSQRIDFDIAPRTDGAGNWDGYNVVSGGTDGVVRVWENPHEKRDQVEHTYEWQAHEETVCGIAVNPWYPMLATSAGHHRWSREDDYGSDGDDQSDSIDGCSDSESDGSESSASTSESASSSRTLSNPIKRRSTEGAATGWMKIWEA</sequence>
<dbReference type="Pfam" id="PF00400">
    <property type="entry name" value="WD40"/>
    <property type="match status" value="1"/>
</dbReference>
<reference evidence="3 4" key="1">
    <citation type="journal article" date="2022" name="G3 (Bethesda)">
        <title>Enemy or ally: a genomic approach to elucidate the lifestyle of Phyllosticta citrichinaensis.</title>
        <authorList>
            <person name="Buijs V.A."/>
            <person name="Groenewald J.Z."/>
            <person name="Haridas S."/>
            <person name="LaButti K.M."/>
            <person name="Lipzen A."/>
            <person name="Martin F.M."/>
            <person name="Barry K."/>
            <person name="Grigoriev I.V."/>
            <person name="Crous P.W."/>
            <person name="Seidl M.F."/>
        </authorList>
    </citation>
    <scope>NUCLEOTIDE SEQUENCE [LARGE SCALE GENOMIC DNA]</scope>
    <source>
        <strain evidence="3 4">CBS 129764</strain>
    </source>
</reference>
<gene>
    <name evidence="3" type="ORF">IWX90DRAFT_224586</name>
</gene>
<dbReference type="PANTHER" id="PTHR13211">
    <property type="entry name" value="TELOMERASE CAJAL BODY PROTEIN 1"/>
    <property type="match status" value="1"/>
</dbReference>